<evidence type="ECO:0000313" key="2">
    <source>
        <dbReference type="EMBL" id="SNT36060.1"/>
    </source>
</evidence>
<evidence type="ECO:0000259" key="1">
    <source>
        <dbReference type="Pfam" id="PF01850"/>
    </source>
</evidence>
<reference evidence="2 3" key="1">
    <citation type="submission" date="2017-06" db="EMBL/GenBank/DDBJ databases">
        <authorList>
            <person name="Kim H.J."/>
            <person name="Triplett B.A."/>
        </authorList>
    </citation>
    <scope>NUCLEOTIDE SEQUENCE [LARGE SCALE GENOMIC DNA]</scope>
    <source>
        <strain evidence="2 3">DSM 18704</strain>
    </source>
</reference>
<dbReference type="Gene3D" id="3.40.50.1010">
    <property type="entry name" value="5'-nuclease"/>
    <property type="match status" value="1"/>
</dbReference>
<dbReference type="PANTHER" id="PTHR36173">
    <property type="entry name" value="RIBONUCLEASE VAPC16-RELATED"/>
    <property type="match status" value="1"/>
</dbReference>
<dbReference type="RefSeq" id="WP_089409994.1">
    <property type="nucleotide sequence ID" value="NZ_FZOU01000009.1"/>
</dbReference>
<name>A0A239M0M8_9BACT</name>
<dbReference type="InterPro" id="IPR029060">
    <property type="entry name" value="PIN-like_dom_sf"/>
</dbReference>
<gene>
    <name evidence="2" type="ORF">SAMN05421770_1097</name>
</gene>
<evidence type="ECO:0000313" key="3">
    <source>
        <dbReference type="Proteomes" id="UP000198356"/>
    </source>
</evidence>
<dbReference type="AlphaFoldDB" id="A0A239M0M8"/>
<dbReference type="InterPro" id="IPR052919">
    <property type="entry name" value="TA_system_RNase"/>
</dbReference>
<dbReference type="OrthoDB" id="9798990at2"/>
<dbReference type="SUPFAM" id="SSF88723">
    <property type="entry name" value="PIN domain-like"/>
    <property type="match status" value="1"/>
</dbReference>
<dbReference type="PANTHER" id="PTHR36173:SF2">
    <property type="entry name" value="RIBONUCLEASE VAPC16"/>
    <property type="match status" value="1"/>
</dbReference>
<accession>A0A239M0M8</accession>
<dbReference type="CDD" id="cd09872">
    <property type="entry name" value="PIN_Sll0205-like"/>
    <property type="match status" value="1"/>
</dbReference>
<dbReference type="Pfam" id="PF01850">
    <property type="entry name" value="PIN"/>
    <property type="match status" value="1"/>
</dbReference>
<dbReference type="EMBL" id="FZOU01000009">
    <property type="protein sequence ID" value="SNT36060.1"/>
    <property type="molecule type" value="Genomic_DNA"/>
</dbReference>
<feature type="domain" description="PIN" evidence="1">
    <location>
        <begin position="3"/>
        <end position="122"/>
    </location>
</feature>
<protein>
    <submittedName>
        <fullName evidence="2">PIN domain nuclease, a component of toxin-antitoxin system (PIN domain)</fullName>
    </submittedName>
</protein>
<organism evidence="2 3">
    <name type="scientific">Granulicella rosea</name>
    <dbReference type="NCBI Taxonomy" id="474952"/>
    <lineage>
        <taxon>Bacteria</taxon>
        <taxon>Pseudomonadati</taxon>
        <taxon>Acidobacteriota</taxon>
        <taxon>Terriglobia</taxon>
        <taxon>Terriglobales</taxon>
        <taxon>Acidobacteriaceae</taxon>
        <taxon>Granulicella</taxon>
    </lineage>
</organism>
<proteinExistence type="predicted"/>
<dbReference type="Proteomes" id="UP000198356">
    <property type="component" value="Unassembled WGS sequence"/>
</dbReference>
<dbReference type="InterPro" id="IPR041705">
    <property type="entry name" value="PIN_Sll0205"/>
</dbReference>
<sequence>MRYLLDTHLLIWWASGDARCPQFVRALIADKTDDVLFSTVSVWETAIKFNLGRSDFEFHPRVLRDGLLEKNFREIQIRVEHTLGVVGLPMIHRDPFDRLLVAQARVEEITLLTVDPKVAQYPGPIRLV</sequence>
<dbReference type="InterPro" id="IPR002716">
    <property type="entry name" value="PIN_dom"/>
</dbReference>
<keyword evidence="3" id="KW-1185">Reference proteome</keyword>